<feature type="domain" description="Cytochrome C Planctomycete-type" evidence="4">
    <location>
        <begin position="53"/>
        <end position="109"/>
    </location>
</feature>
<dbReference type="InterPro" id="IPR036909">
    <property type="entry name" value="Cyt_c-like_dom_sf"/>
</dbReference>
<evidence type="ECO:0000313" key="6">
    <source>
        <dbReference type="Proteomes" id="UP001597375"/>
    </source>
</evidence>
<dbReference type="Proteomes" id="UP001597375">
    <property type="component" value="Unassembled WGS sequence"/>
</dbReference>
<feature type="signal peptide" evidence="1">
    <location>
        <begin position="1"/>
        <end position="30"/>
    </location>
</feature>
<dbReference type="Pfam" id="PF07635">
    <property type="entry name" value="PSCyt1"/>
    <property type="match status" value="1"/>
</dbReference>
<dbReference type="InterPro" id="IPR011444">
    <property type="entry name" value="DUF1549"/>
</dbReference>
<evidence type="ECO:0000313" key="5">
    <source>
        <dbReference type="EMBL" id="MFD2255930.1"/>
    </source>
</evidence>
<proteinExistence type="predicted"/>
<organism evidence="5 6">
    <name type="scientific">Luteolibacter algae</name>
    <dbReference type="NCBI Taxonomy" id="454151"/>
    <lineage>
        <taxon>Bacteria</taxon>
        <taxon>Pseudomonadati</taxon>
        <taxon>Verrucomicrobiota</taxon>
        <taxon>Verrucomicrobiia</taxon>
        <taxon>Verrucomicrobiales</taxon>
        <taxon>Verrucomicrobiaceae</taxon>
        <taxon>Luteolibacter</taxon>
    </lineage>
</organism>
<feature type="chain" id="PRO_5047030650" evidence="1">
    <location>
        <begin position="31"/>
        <end position="997"/>
    </location>
</feature>
<accession>A0ABW5D5V0</accession>
<dbReference type="EMBL" id="JBHUIT010000003">
    <property type="protein sequence ID" value="MFD2255930.1"/>
    <property type="molecule type" value="Genomic_DNA"/>
</dbReference>
<feature type="domain" description="DUF1549" evidence="2">
    <location>
        <begin position="149"/>
        <end position="353"/>
    </location>
</feature>
<comment type="caution">
    <text evidence="5">The sequence shown here is derived from an EMBL/GenBank/DDBJ whole genome shotgun (WGS) entry which is preliminary data.</text>
</comment>
<dbReference type="Pfam" id="PF07583">
    <property type="entry name" value="PSCyt2"/>
    <property type="match status" value="1"/>
</dbReference>
<dbReference type="InterPro" id="IPR022655">
    <property type="entry name" value="DUF1553"/>
</dbReference>
<sequence>MQHPKHHWIRPFSRAAIAIGLAIAPNALYAENTKEQETIDFNRDIRPILSNNCYYCHGPDVKNNKADLRLDIRAEAIAAYAIAPGEPESSDLVERIFSKDSSEVMPPPEAHKSLSPEQKEKLVKWIREGAEYDSHWSYKRVERPEAGSIDEIVESNLGKKKLKLSQEASRETLLRRLYLDTIGLPPTPQQIENYLSDQSPDAYERLVDELLASPHFGENMAASWLDAVRYADTLGYHGDQTRDASPFRDYVIHAFNTNKPYDQFTIEQIAGDLLPNATLEQRVASSFNRLNQSSQEGGIQDKEYLKKYQAERVRTTSTTFLGSTLACAECHDHKFDPFTAKDFYSFAAFFSDILERGAYNNSGSFQEEDLSKFLKDPAVKIDTKFGTSLRVPNRTFLQDSDELEAELAERWNVLRHGTKAAEVEFQKWLSEKRQAYDSKLPAEYPLPSFGKHRGLRIAKGQLPAENGYRFSLEIFPGEPDSSKNGAAVEFTFPDARYVFFWGKSPKKESDQRILINKGAMPKAREWSTLTIDLRELKKHRHAEVSEVTFIENAHAKDAKPTQIRNFKLQTTLHAVPIGNLSNEAIRLLRQCINHPSDTRSMSGLREIFFTTHAGSPDQIALRENHQLLAEFIHGTRETPVTISATPREIRILPRGNWMDESGEIVLPATPEFLDFSITSDSSRRLNRLDLARWIVNRDNPLAARTYVNRLWADFFGTPLSSAPEDLGLQGEYPVYPELMDWLAAEFMESGWDIKHLIKTILMSKTYRQTSRSTPELDLIDPHNRLLARQTPRRLKAENIRDNVLSASGLLVRRIGGASSTPYQPAGYYRQLNFPKRTYQEDHNENQYRRGLYTHWQRTFLHPMLMAFDAPSRDECAVSRPVSNTPMQALNLLNDPTFVEAARALADQVLTASADDSSRIESLYLRVLARSPSPREVTRLASFLAKERQRFQTAPDQADELLGIGLYHSKNKIPEPEKAAWTSVSRAVLNLHESITRY</sequence>
<protein>
    <submittedName>
        <fullName evidence="5">PSD1 and planctomycete cytochrome C domain-containing protein</fullName>
    </submittedName>
</protein>
<dbReference type="PANTHER" id="PTHR35889">
    <property type="entry name" value="CYCLOINULO-OLIGOSACCHARIDE FRUCTANOTRANSFERASE-RELATED"/>
    <property type="match status" value="1"/>
</dbReference>
<evidence type="ECO:0000259" key="2">
    <source>
        <dbReference type="Pfam" id="PF07583"/>
    </source>
</evidence>
<dbReference type="PANTHER" id="PTHR35889:SF3">
    <property type="entry name" value="F-BOX DOMAIN-CONTAINING PROTEIN"/>
    <property type="match status" value="1"/>
</dbReference>
<evidence type="ECO:0000259" key="3">
    <source>
        <dbReference type="Pfam" id="PF07587"/>
    </source>
</evidence>
<dbReference type="SUPFAM" id="SSF46626">
    <property type="entry name" value="Cytochrome c"/>
    <property type="match status" value="1"/>
</dbReference>
<dbReference type="Pfam" id="PF07587">
    <property type="entry name" value="PSD1"/>
    <property type="match status" value="1"/>
</dbReference>
<evidence type="ECO:0000256" key="1">
    <source>
        <dbReference type="SAM" id="SignalP"/>
    </source>
</evidence>
<dbReference type="RefSeq" id="WP_386818731.1">
    <property type="nucleotide sequence ID" value="NZ_JBHUIT010000003.1"/>
</dbReference>
<gene>
    <name evidence="5" type="ORF">ACFSSA_04505</name>
</gene>
<dbReference type="Gene3D" id="1.10.760.10">
    <property type="entry name" value="Cytochrome c-like domain"/>
    <property type="match status" value="1"/>
</dbReference>
<reference evidence="6" key="1">
    <citation type="journal article" date="2019" name="Int. J. Syst. Evol. Microbiol.">
        <title>The Global Catalogue of Microorganisms (GCM) 10K type strain sequencing project: providing services to taxonomists for standard genome sequencing and annotation.</title>
        <authorList>
            <consortium name="The Broad Institute Genomics Platform"/>
            <consortium name="The Broad Institute Genome Sequencing Center for Infectious Disease"/>
            <person name="Wu L."/>
            <person name="Ma J."/>
        </authorList>
    </citation>
    <scope>NUCLEOTIDE SEQUENCE [LARGE SCALE GENOMIC DNA]</scope>
    <source>
        <strain evidence="6">CGMCC 4.7106</strain>
    </source>
</reference>
<name>A0ABW5D5V0_9BACT</name>
<feature type="domain" description="DUF1553" evidence="3">
    <location>
        <begin position="686"/>
        <end position="943"/>
    </location>
</feature>
<keyword evidence="1" id="KW-0732">Signal</keyword>
<dbReference type="InterPro" id="IPR011429">
    <property type="entry name" value="Cyt_c_Planctomycete-type"/>
</dbReference>
<keyword evidence="6" id="KW-1185">Reference proteome</keyword>
<evidence type="ECO:0000259" key="4">
    <source>
        <dbReference type="Pfam" id="PF07635"/>
    </source>
</evidence>